<dbReference type="NCBIfam" id="TIGR00573">
    <property type="entry name" value="dnaq"/>
    <property type="match status" value="1"/>
</dbReference>
<dbReference type="SUPFAM" id="SSF53098">
    <property type="entry name" value="Ribonuclease H-like"/>
    <property type="match status" value="1"/>
</dbReference>
<evidence type="ECO:0000256" key="3">
    <source>
        <dbReference type="ARBA" id="ARBA00022741"/>
    </source>
</evidence>
<sequence>MAKFTIVDLETTGNAPARGDRIIEVGIIVWEDGEVIEEFESFVYPEQQIPAFITNLTGIADDHVANAPLFSEIAEDVRELFEDAYIVAHNIQFDLGFLNFELQHNQLKPLDNPVIDTVELARILLPQSSSFKLGQLAEQLSLDHTDPHRALSDTRVTAELLEHLFKKLNSLPAETIEQLLSLEGNLKSDLRQILMDEWNRKTFSSDRRKDIKLVHGLAVKSIDIPDSSQVKPELSFGEHLDFVFHSKKGLASFMDSYEYREAQRTMAETIFDAFSSTRHALIEAETGTGKSLAYLLPAVHHAMSDDEPVVISTYTTQLQRQLLEKEIPQVERLYNVAIRVAILKGKEHYLSLLRFSKELKERNHDNYDTALAKAMLVVWITETETGDIDEVQLPSSGRILWNRISSNQEEAQETWAKENQYSYYRIARGRSEHAHIVITNHSLLCTDLTFDHQLIPSYNYAVIDEAHHLEPTASKHFGLKMDYIDWQNNLSQLEALMKLHDTTILKNGDDIDRLLQLVSNAKEEVDTLFRALFRMVKNKVRSSEKSDVGRLQVNFAATNVKRTLLAKLEEMTHRLQASLNAIQRSFVRLDSQEGGESELQSHSEHLSSMCFQLRDFLTEVEVDQVKWIEIDANGAQNSAYLFSEPVDISNLIKASLFDKKKSVILTSATLTMKHSFHYISDRLGLPKEETIRSKIPSPFPFEEQVQLMVPNDFPDINEEPDEFIYATCEAIYSLANVTNGRMLVLFTSYDMLKKSHDLLKDLIMPEEFMIFAQGISSGSRERLKKNFQAFDQAILLGTSSFWEGVDIPGDDLSCLMIVRLPFQPPNHPVYQARAKRLKEEKRNAFMELSLPHAVLRFKQGFGRLIRSSTDRGIVFVCDQRIIKARYGKYFIESIPEVPLKVDSTASLIENVSEWL</sequence>
<dbReference type="PROSITE" id="PS51193">
    <property type="entry name" value="HELICASE_ATP_BIND_2"/>
    <property type="match status" value="1"/>
</dbReference>
<dbReference type="Gene3D" id="3.40.50.300">
    <property type="entry name" value="P-loop containing nucleotide triphosphate hydrolases"/>
    <property type="match status" value="2"/>
</dbReference>
<dbReference type="InterPro" id="IPR006054">
    <property type="entry name" value="DnaQ"/>
</dbReference>
<dbReference type="PANTHER" id="PTHR11472">
    <property type="entry name" value="DNA REPAIR DEAD HELICASE RAD3/XP-D SUBFAMILY MEMBER"/>
    <property type="match status" value="1"/>
</dbReference>
<evidence type="ECO:0000313" key="12">
    <source>
        <dbReference type="EMBL" id="MFD1018460.1"/>
    </source>
</evidence>
<evidence type="ECO:0000256" key="5">
    <source>
        <dbReference type="ARBA" id="ARBA00022839"/>
    </source>
</evidence>
<keyword evidence="5 8" id="KW-0269">Exonuclease</keyword>
<dbReference type="InterPro" id="IPR006310">
    <property type="entry name" value="DinG"/>
</dbReference>
<dbReference type="InterPro" id="IPR036397">
    <property type="entry name" value="RNaseH_sf"/>
</dbReference>
<dbReference type="NCBIfam" id="NF005981">
    <property type="entry name" value="PRK08074.1"/>
    <property type="match status" value="1"/>
</dbReference>
<dbReference type="NCBIfam" id="TIGR01407">
    <property type="entry name" value="dinG_rel"/>
    <property type="match status" value="1"/>
</dbReference>
<dbReference type="EMBL" id="JBHTKL010000001">
    <property type="protein sequence ID" value="MFD1018460.1"/>
    <property type="molecule type" value="Genomic_DNA"/>
</dbReference>
<dbReference type="SMART" id="SM00479">
    <property type="entry name" value="EXOIII"/>
    <property type="match status" value="1"/>
</dbReference>
<keyword evidence="4 8" id="KW-0378">Hydrolase</keyword>
<dbReference type="Pfam" id="PF00270">
    <property type="entry name" value="DEAD"/>
    <property type="match status" value="1"/>
</dbReference>
<keyword evidence="2 8" id="KW-0540">Nuclease</keyword>
<feature type="domain" description="Helicase ATP-binding" evidence="11">
    <location>
        <begin position="249"/>
        <end position="533"/>
    </location>
</feature>
<evidence type="ECO:0000256" key="7">
    <source>
        <dbReference type="ARBA" id="ARBA00048954"/>
    </source>
</evidence>
<dbReference type="GO" id="GO:0016787">
    <property type="term" value="F:hydrolase activity"/>
    <property type="evidence" value="ECO:0007669"/>
    <property type="project" value="UniProtKB-KW"/>
</dbReference>
<organism evidence="12 13">
    <name type="scientific">Thalassobacillus hwangdonensis</name>
    <dbReference type="NCBI Taxonomy" id="546108"/>
    <lineage>
        <taxon>Bacteria</taxon>
        <taxon>Bacillati</taxon>
        <taxon>Bacillota</taxon>
        <taxon>Bacilli</taxon>
        <taxon>Bacillales</taxon>
        <taxon>Bacillaceae</taxon>
        <taxon>Thalassobacillus</taxon>
    </lineage>
</organism>
<comment type="function">
    <text evidence="8 9">3'-5' exonuclease.</text>
</comment>
<comment type="cofactor">
    <cofactor evidence="1">
        <name>[4Fe-4S] cluster</name>
        <dbReference type="ChEBI" id="CHEBI:49883"/>
    </cofactor>
</comment>
<dbReference type="Pfam" id="PF13307">
    <property type="entry name" value="Helicase_C_2"/>
    <property type="match status" value="1"/>
</dbReference>
<keyword evidence="13" id="KW-1185">Reference proteome</keyword>
<evidence type="ECO:0000256" key="8">
    <source>
        <dbReference type="HAMAP-Rule" id="MF_02206"/>
    </source>
</evidence>
<keyword evidence="3 8" id="KW-0547">Nucleotide-binding</keyword>
<comment type="catalytic activity">
    <reaction evidence="7">
        <text>ATP + H2O = ADP + phosphate + H(+)</text>
        <dbReference type="Rhea" id="RHEA:13065"/>
        <dbReference type="ChEBI" id="CHEBI:15377"/>
        <dbReference type="ChEBI" id="CHEBI:15378"/>
        <dbReference type="ChEBI" id="CHEBI:30616"/>
        <dbReference type="ChEBI" id="CHEBI:43474"/>
        <dbReference type="ChEBI" id="CHEBI:456216"/>
        <dbReference type="EC" id="5.6.2.3"/>
    </reaction>
</comment>
<dbReference type="PROSITE" id="PS51192">
    <property type="entry name" value="HELICASE_ATP_BIND_1"/>
    <property type="match status" value="1"/>
</dbReference>
<dbReference type="CDD" id="cd06127">
    <property type="entry name" value="DEDDh"/>
    <property type="match status" value="1"/>
</dbReference>
<evidence type="ECO:0000313" key="13">
    <source>
        <dbReference type="Proteomes" id="UP001596990"/>
    </source>
</evidence>
<dbReference type="Proteomes" id="UP001596990">
    <property type="component" value="Unassembled WGS sequence"/>
</dbReference>
<dbReference type="InterPro" id="IPR014001">
    <property type="entry name" value="Helicase_ATP-bd"/>
</dbReference>
<dbReference type="EC" id="3.1.-.-" evidence="8 9"/>
<dbReference type="SMART" id="SM00487">
    <property type="entry name" value="DEXDc"/>
    <property type="match status" value="1"/>
</dbReference>
<evidence type="ECO:0000256" key="1">
    <source>
        <dbReference type="ARBA" id="ARBA00001966"/>
    </source>
</evidence>
<dbReference type="RefSeq" id="WP_386056976.1">
    <property type="nucleotide sequence ID" value="NZ_JBHTKL010000001.1"/>
</dbReference>
<proteinExistence type="inferred from homology"/>
<evidence type="ECO:0000256" key="6">
    <source>
        <dbReference type="ARBA" id="ARBA00022840"/>
    </source>
</evidence>
<dbReference type="SMART" id="SM00491">
    <property type="entry name" value="HELICc2"/>
    <property type="match status" value="1"/>
</dbReference>
<evidence type="ECO:0000256" key="2">
    <source>
        <dbReference type="ARBA" id="ARBA00022722"/>
    </source>
</evidence>
<keyword evidence="12" id="KW-0347">Helicase</keyword>
<dbReference type="InterPro" id="IPR013520">
    <property type="entry name" value="Ribonucl_H"/>
</dbReference>
<evidence type="ECO:0000259" key="10">
    <source>
        <dbReference type="PROSITE" id="PS51192"/>
    </source>
</evidence>
<evidence type="ECO:0000256" key="9">
    <source>
        <dbReference type="RuleBase" id="RU364106"/>
    </source>
</evidence>
<protein>
    <recommendedName>
        <fullName evidence="8 9">3'-5' exonuclease DinG</fullName>
        <ecNumber evidence="8 9">3.1.-.-</ecNumber>
    </recommendedName>
</protein>
<feature type="short sequence motif" description="DEAH box" evidence="8">
    <location>
        <begin position="464"/>
        <end position="467"/>
    </location>
</feature>
<name>A0ABW3KZY0_9BACI</name>
<dbReference type="HAMAP" id="MF_02206">
    <property type="entry name" value="DinG_exonucl"/>
    <property type="match status" value="1"/>
</dbReference>
<accession>A0ABW3KZY0</accession>
<dbReference type="GO" id="GO:0003678">
    <property type="term" value="F:DNA helicase activity"/>
    <property type="evidence" value="ECO:0007669"/>
    <property type="project" value="UniProtKB-EC"/>
</dbReference>
<feature type="binding site" evidence="8">
    <location>
        <begin position="284"/>
        <end position="291"/>
    </location>
    <ligand>
        <name>ATP</name>
        <dbReference type="ChEBI" id="CHEBI:30616"/>
    </ligand>
</feature>
<comment type="caution">
    <text evidence="12">The sequence shown here is derived from an EMBL/GenBank/DDBJ whole genome shotgun (WGS) entry which is preliminary data.</text>
</comment>
<dbReference type="SUPFAM" id="SSF52540">
    <property type="entry name" value="P-loop containing nucleoside triphosphate hydrolases"/>
    <property type="match status" value="1"/>
</dbReference>
<reference evidence="13" key="1">
    <citation type="journal article" date="2019" name="Int. J. Syst. Evol. Microbiol.">
        <title>The Global Catalogue of Microorganisms (GCM) 10K type strain sequencing project: providing services to taxonomists for standard genome sequencing and annotation.</title>
        <authorList>
            <consortium name="The Broad Institute Genomics Platform"/>
            <consortium name="The Broad Institute Genome Sequencing Center for Infectious Disease"/>
            <person name="Wu L."/>
            <person name="Ma J."/>
        </authorList>
    </citation>
    <scope>NUCLEOTIDE SEQUENCE [LARGE SCALE GENOMIC DNA]</scope>
    <source>
        <strain evidence="13">CCUG 56607</strain>
    </source>
</reference>
<dbReference type="Gene3D" id="3.30.420.10">
    <property type="entry name" value="Ribonuclease H-like superfamily/Ribonuclease H"/>
    <property type="match status" value="1"/>
</dbReference>
<dbReference type="InterPro" id="IPR045028">
    <property type="entry name" value="DinG/Rad3-like"/>
</dbReference>
<evidence type="ECO:0000256" key="4">
    <source>
        <dbReference type="ARBA" id="ARBA00022801"/>
    </source>
</evidence>
<feature type="domain" description="Helicase ATP-binding" evidence="10">
    <location>
        <begin position="271"/>
        <end position="539"/>
    </location>
</feature>
<keyword evidence="6 8" id="KW-0067">ATP-binding</keyword>
<evidence type="ECO:0000259" key="11">
    <source>
        <dbReference type="PROSITE" id="PS51193"/>
    </source>
</evidence>
<dbReference type="Pfam" id="PF00929">
    <property type="entry name" value="RNase_T"/>
    <property type="match status" value="1"/>
</dbReference>
<gene>
    <name evidence="8 9 12" type="primary">dinG</name>
    <name evidence="12" type="ORF">ACFQ2J_04525</name>
</gene>
<comment type="similarity">
    <text evidence="8 9">Belongs to the helicase family. DinG subfamily. Type 2 sub-subfamily.</text>
</comment>
<dbReference type="InterPro" id="IPR011545">
    <property type="entry name" value="DEAD/DEAH_box_helicase_dom"/>
</dbReference>
<dbReference type="InterPro" id="IPR012337">
    <property type="entry name" value="RNaseH-like_sf"/>
</dbReference>
<dbReference type="InterPro" id="IPR006555">
    <property type="entry name" value="ATP-dep_Helicase_C"/>
</dbReference>
<dbReference type="InterPro" id="IPR027417">
    <property type="entry name" value="P-loop_NTPase"/>
</dbReference>
<dbReference type="InterPro" id="IPR014013">
    <property type="entry name" value="Helic_SF1/SF2_ATP-bd_DinG/Rad3"/>
</dbReference>
<dbReference type="PANTHER" id="PTHR11472:SF34">
    <property type="entry name" value="REGULATOR OF TELOMERE ELONGATION HELICASE 1"/>
    <property type="match status" value="1"/>
</dbReference>